<name>B5D1X7_PHOPM</name>
<comment type="caution">
    <text evidence="3">The sequence shown here is derived from an EMBL/GenBank/DDBJ whole genome shotgun (WGS) entry which is preliminary data.</text>
</comment>
<dbReference type="Pfam" id="PF12770">
    <property type="entry name" value="CHAT"/>
    <property type="match status" value="1"/>
</dbReference>
<dbReference type="InterPro" id="IPR024983">
    <property type="entry name" value="CHAT_dom"/>
</dbReference>
<evidence type="ECO:0000313" key="3">
    <source>
        <dbReference type="EMBL" id="EDY94570.1"/>
    </source>
</evidence>
<protein>
    <recommendedName>
        <fullName evidence="2">CHAT domain-containing protein</fullName>
    </recommendedName>
</protein>
<feature type="signal peptide" evidence="1">
    <location>
        <begin position="1"/>
        <end position="27"/>
    </location>
</feature>
<dbReference type="EMBL" id="ABQC02000023">
    <property type="protein sequence ID" value="EDY94570.1"/>
    <property type="molecule type" value="Genomic_DNA"/>
</dbReference>
<evidence type="ECO:0000313" key="4">
    <source>
        <dbReference type="Proteomes" id="UP000003452"/>
    </source>
</evidence>
<evidence type="ECO:0000259" key="2">
    <source>
        <dbReference type="Pfam" id="PF12770"/>
    </source>
</evidence>
<dbReference type="Proteomes" id="UP000003452">
    <property type="component" value="Unassembled WGS sequence"/>
</dbReference>
<organism evidence="3 4">
    <name type="scientific">Phocaeicola plebeius (strain DSM 17135 / JCM 12973 / CCUG 54634 / M2)</name>
    <name type="common">Bacteroides plebeius</name>
    <dbReference type="NCBI Taxonomy" id="484018"/>
    <lineage>
        <taxon>Bacteria</taxon>
        <taxon>Pseudomonadati</taxon>
        <taxon>Bacteroidota</taxon>
        <taxon>Bacteroidia</taxon>
        <taxon>Bacteroidales</taxon>
        <taxon>Bacteroidaceae</taxon>
        <taxon>Phocaeicola</taxon>
    </lineage>
</organism>
<gene>
    <name evidence="3" type="ORF">BACPLE_02978</name>
</gene>
<dbReference type="eggNOG" id="COG4995">
    <property type="taxonomic scope" value="Bacteria"/>
</dbReference>
<accession>B5D1X7</accession>
<sequence length="799" mass="92515">MVLMRFFRFRLLAIVLLCILKVSFVCAKDFSELNQTPYLQTLTDDSLQYAWRLYTKSVDWQEKAYPSLCFALSEEAERIFNRKLENCDFSWYYLEIALRNLEISLSRNRKLIDKDEESGLEIASIFNLLKVSTNLVRVKTILENYPEQPDSLHIFYSNWFQKCKARYLSDCALYRIKKGEMQKALTSSEEALDLIQCYDTCLLADVTCQKRTIQYLMQPSVGGAQEVIAGLRQLVSPVFTKDEILRKGTLLLFYLCVMQIARRYEEKGDLTQAIQTYRLLLIEIRKYLNKDIPYLLAEEKKEIGLLLQYYLDTVQYFSLRHIEYGPVSELLLDYSLLKEDILSIGPSPICQTEEGRQPLIVDLQQAIDSIYTASDYYLLPGNPLYFNKFQLQTELMALKRKQVSLIKNKRLLKNTSVEWTDWNDLKKYLEPHEALVKIIDLPINFFDRQYVALVVTSDSSSPGMVLLPKKRDLFRILLKNQEIEKIWNPIYQFLGNRKDLYFCLEGDLIDFQWSNIPFQKKKLLDIYNLHYLLSTSDFVKLKQEQADSIHFKRDLYGFGGAYFSAPPSLKGMRGQGAQYLPGSREELCRIDTMLPEGWKSHLFLGREANKSNFLQLSFRTAPHSVIHIATHGFSLLYDETVSDGRIVSFKENSWIGTSAYKDPMMRHGFLLTGANRYWNKPVPYDAIDSGIVTAQDVSQMNLFGTDLVILSACRSASGETKDGEGLFGLIRAFKVAGAKAVLANVNNISDSETISFITTFYRYWMEGNSMFDAFCRTQRELMNVDPENEFLWTGFVLFE</sequence>
<feature type="chain" id="PRO_5002829020" description="CHAT domain-containing protein" evidence="1">
    <location>
        <begin position="28"/>
        <end position="799"/>
    </location>
</feature>
<reference evidence="3 4" key="2">
    <citation type="submission" date="2008-08" db="EMBL/GenBank/DDBJ databases">
        <authorList>
            <person name="Fulton L."/>
            <person name="Clifton S."/>
            <person name="Fulton B."/>
            <person name="Xu J."/>
            <person name="Minx P."/>
            <person name="Pepin K.H."/>
            <person name="Johnson M."/>
            <person name="Thiruvilangam P."/>
            <person name="Bhonagiri V."/>
            <person name="Nash W.E."/>
            <person name="Mardis E.R."/>
            <person name="Wilson R.K."/>
        </authorList>
    </citation>
    <scope>NUCLEOTIDE SEQUENCE [LARGE SCALE GENOMIC DNA]</scope>
    <source>
        <strain evidence="4">DSM 17135 / JCM 12973 / M2</strain>
    </source>
</reference>
<evidence type="ECO:0000256" key="1">
    <source>
        <dbReference type="SAM" id="SignalP"/>
    </source>
</evidence>
<keyword evidence="1" id="KW-0732">Signal</keyword>
<feature type="domain" description="CHAT" evidence="2">
    <location>
        <begin position="486"/>
        <end position="797"/>
    </location>
</feature>
<dbReference type="AlphaFoldDB" id="B5D1X7"/>
<reference evidence="3 4" key="1">
    <citation type="submission" date="2008-08" db="EMBL/GenBank/DDBJ databases">
        <title>Draft genome sequence of Bacteroides plebeius (DSM 17135).</title>
        <authorList>
            <person name="Sudarsanam P."/>
            <person name="Ley R."/>
            <person name="Guruge J."/>
            <person name="Turnbaugh P.J."/>
            <person name="Mahowald M."/>
            <person name="Liep D."/>
            <person name="Gordon J."/>
        </authorList>
    </citation>
    <scope>NUCLEOTIDE SEQUENCE [LARGE SCALE GENOMIC DNA]</scope>
    <source>
        <strain evidence="4">DSM 17135 / JCM 12973 / M2</strain>
    </source>
</reference>
<dbReference type="HOGENOM" id="CLU_351859_0_0_10"/>
<proteinExistence type="predicted"/>